<dbReference type="AlphaFoldDB" id="A0A923MH09"/>
<evidence type="ECO:0000313" key="6">
    <source>
        <dbReference type="Proteomes" id="UP000620327"/>
    </source>
</evidence>
<dbReference type="InterPro" id="IPR000424">
    <property type="entry name" value="Primosome_PriB/ssb"/>
</dbReference>
<keyword evidence="1 2" id="KW-0238">DNA-binding</keyword>
<dbReference type="RefSeq" id="WP_187013841.1">
    <property type="nucleotide sequence ID" value="NZ_JACOQI010000002.1"/>
</dbReference>
<dbReference type="PIRSF" id="PIRSF002070">
    <property type="entry name" value="SSB"/>
    <property type="match status" value="1"/>
</dbReference>
<protein>
    <recommendedName>
        <fullName evidence="2 3">Single-stranded DNA-binding protein</fullName>
        <shortName evidence="2">SSB</shortName>
    </recommendedName>
</protein>
<organism evidence="5 6">
    <name type="scientific">Dysosmobacter segnis</name>
    <dbReference type="NCBI Taxonomy" id="2763042"/>
    <lineage>
        <taxon>Bacteria</taxon>
        <taxon>Bacillati</taxon>
        <taxon>Bacillota</taxon>
        <taxon>Clostridia</taxon>
        <taxon>Eubacteriales</taxon>
        <taxon>Oscillospiraceae</taxon>
        <taxon>Dysosmobacter</taxon>
    </lineage>
</organism>
<reference evidence="5" key="1">
    <citation type="submission" date="2020-08" db="EMBL/GenBank/DDBJ databases">
        <title>Genome public.</title>
        <authorList>
            <person name="Liu C."/>
            <person name="Sun Q."/>
        </authorList>
    </citation>
    <scope>NUCLEOTIDE SEQUENCE</scope>
    <source>
        <strain evidence="5">BX15</strain>
    </source>
</reference>
<dbReference type="InterPro" id="IPR011344">
    <property type="entry name" value="ssDNA-bd"/>
</dbReference>
<dbReference type="PROSITE" id="PS50935">
    <property type="entry name" value="SSB"/>
    <property type="match status" value="1"/>
</dbReference>
<comment type="caution">
    <text evidence="5">The sequence shown here is derived from an EMBL/GenBank/DDBJ whole genome shotgun (WGS) entry which is preliminary data.</text>
</comment>
<evidence type="ECO:0000313" key="5">
    <source>
        <dbReference type="EMBL" id="MBC5769496.1"/>
    </source>
</evidence>
<evidence type="ECO:0000256" key="4">
    <source>
        <dbReference type="SAM" id="MobiDB-lite"/>
    </source>
</evidence>
<dbReference type="EMBL" id="JACOQI010000002">
    <property type="protein sequence ID" value="MBC5769496.1"/>
    <property type="molecule type" value="Genomic_DNA"/>
</dbReference>
<gene>
    <name evidence="5" type="ORF">H8Z83_04065</name>
</gene>
<dbReference type="PANTHER" id="PTHR10302:SF27">
    <property type="entry name" value="SINGLE-STRANDED DNA-BINDING PROTEIN"/>
    <property type="match status" value="1"/>
</dbReference>
<dbReference type="GO" id="GO:0009295">
    <property type="term" value="C:nucleoid"/>
    <property type="evidence" value="ECO:0007669"/>
    <property type="project" value="TreeGrafter"/>
</dbReference>
<comment type="subunit">
    <text evidence="2">Homotetramer.</text>
</comment>
<dbReference type="Gene3D" id="2.40.50.140">
    <property type="entry name" value="Nucleic acid-binding proteins"/>
    <property type="match status" value="1"/>
</dbReference>
<dbReference type="PANTHER" id="PTHR10302">
    <property type="entry name" value="SINGLE-STRANDED DNA-BINDING PROTEIN"/>
    <property type="match status" value="1"/>
</dbReference>
<evidence type="ECO:0000256" key="2">
    <source>
        <dbReference type="HAMAP-Rule" id="MF_00984"/>
    </source>
</evidence>
<comment type="caution">
    <text evidence="2">Lacks conserved residue(s) required for the propagation of feature annotation.</text>
</comment>
<name>A0A923MH09_9FIRM</name>
<evidence type="ECO:0000256" key="3">
    <source>
        <dbReference type="PIRNR" id="PIRNR002070"/>
    </source>
</evidence>
<dbReference type="GO" id="GO:0003697">
    <property type="term" value="F:single-stranded DNA binding"/>
    <property type="evidence" value="ECO:0007669"/>
    <property type="project" value="UniProtKB-UniRule"/>
</dbReference>
<sequence>MLNKVIIMGRLTRDPEIKKVNNDISVCSFSIACDRDIVNKQNNERETDFFDVTAWRSTADFVGKYFGKGRMIVVVGRLQKRNYTDKDGNKRSAVDIIAENVYFGDSKKDGETSDNASASTTGYATAPSQNSDFANVGEEDGELPF</sequence>
<keyword evidence="6" id="KW-1185">Reference proteome</keyword>
<dbReference type="SUPFAM" id="SSF50249">
    <property type="entry name" value="Nucleic acid-binding proteins"/>
    <property type="match status" value="1"/>
</dbReference>
<proteinExistence type="inferred from homology"/>
<dbReference type="Proteomes" id="UP000620327">
    <property type="component" value="Unassembled WGS sequence"/>
</dbReference>
<accession>A0A923MH09</accession>
<evidence type="ECO:0000256" key="1">
    <source>
        <dbReference type="ARBA" id="ARBA00023125"/>
    </source>
</evidence>
<dbReference type="InterPro" id="IPR012340">
    <property type="entry name" value="NA-bd_OB-fold"/>
</dbReference>
<dbReference type="HAMAP" id="MF_00984">
    <property type="entry name" value="SSB"/>
    <property type="match status" value="1"/>
</dbReference>
<dbReference type="NCBIfam" id="TIGR00621">
    <property type="entry name" value="ssb"/>
    <property type="match status" value="1"/>
</dbReference>
<dbReference type="Pfam" id="PF00436">
    <property type="entry name" value="SSB"/>
    <property type="match status" value="1"/>
</dbReference>
<dbReference type="GO" id="GO:0006260">
    <property type="term" value="P:DNA replication"/>
    <property type="evidence" value="ECO:0007669"/>
    <property type="project" value="InterPro"/>
</dbReference>
<feature type="compositionally biased region" description="Polar residues" evidence="4">
    <location>
        <begin position="113"/>
        <end position="133"/>
    </location>
</feature>
<feature type="region of interest" description="Disordered" evidence="4">
    <location>
        <begin position="105"/>
        <end position="145"/>
    </location>
</feature>
<dbReference type="CDD" id="cd04496">
    <property type="entry name" value="SSB_OBF"/>
    <property type="match status" value="1"/>
</dbReference>